<dbReference type="Gene3D" id="3.30.465.10">
    <property type="match status" value="1"/>
</dbReference>
<evidence type="ECO:0000256" key="5">
    <source>
        <dbReference type="SAM" id="SignalP"/>
    </source>
</evidence>
<evidence type="ECO:0000313" key="8">
    <source>
        <dbReference type="Proteomes" id="UP001390339"/>
    </source>
</evidence>
<dbReference type="InterPro" id="IPR016167">
    <property type="entry name" value="FAD-bd_PCMH_sub1"/>
</dbReference>
<proteinExistence type="inferred from homology"/>
<keyword evidence="3" id="KW-0274">FAD</keyword>
<gene>
    <name evidence="7" type="ORF">PGQ11_005904</name>
</gene>
<dbReference type="EMBL" id="JAPCWZ010000004">
    <property type="protein sequence ID" value="KAK8867326.1"/>
    <property type="molecule type" value="Genomic_DNA"/>
</dbReference>
<evidence type="ECO:0000256" key="3">
    <source>
        <dbReference type="ARBA" id="ARBA00022827"/>
    </source>
</evidence>
<evidence type="ECO:0000256" key="2">
    <source>
        <dbReference type="ARBA" id="ARBA00022630"/>
    </source>
</evidence>
<keyword evidence="4" id="KW-0560">Oxidoreductase</keyword>
<dbReference type="Proteomes" id="UP001390339">
    <property type="component" value="Unassembled WGS sequence"/>
</dbReference>
<sequence>MARFWLICTLNYVTAVICGSAYEACKKAQEALGDLVVDTAPLNQTLVDKHWSDACDLEPYCIFTPTTSEDVSDLIKIVTQFQVKFAVRSGGHSPNPGWNGVDGRGVLFDLAGLNRLSVSVDGSVASFGPGARWLDILAATSAHNVSVLCPRTPDVGVGGFHLGGGVSFTANQFGLAASRVRQFEVVLGNGSIVTASDDRNSDLFWALKGGGANFGIVTRFEVDTIPTNEMWYSLTIYPSGHAEEVLDVMARWQLGGAHDLKSSIQLVLGLDSIIVLLCYSEVASLPVSFKPFYELPDGQVVLPPTNSTFHSLMKMIGETFGAQPGRGVASAIDAQLYKDVYRFWELRARSVRATTGANQSFVIQHVSKNLAIQAQKGGGSPLGMPAKDSQWWTTTVDWEAAKDDDAVRAVSIETTALMKSLSMERNLEVPFLYMNDASRDQDPIATYGSDNVNKLKRVSQNYDRGQVFQRLQNDGFLLRKLE</sequence>
<protein>
    <submittedName>
        <fullName evidence="7">FAD-binding domain-containing protein</fullName>
    </submittedName>
</protein>
<keyword evidence="2" id="KW-0285">Flavoprotein</keyword>
<organism evidence="7 8">
    <name type="scientific">Apiospora arundinis</name>
    <dbReference type="NCBI Taxonomy" id="335852"/>
    <lineage>
        <taxon>Eukaryota</taxon>
        <taxon>Fungi</taxon>
        <taxon>Dikarya</taxon>
        <taxon>Ascomycota</taxon>
        <taxon>Pezizomycotina</taxon>
        <taxon>Sordariomycetes</taxon>
        <taxon>Xylariomycetidae</taxon>
        <taxon>Amphisphaeriales</taxon>
        <taxon>Apiosporaceae</taxon>
        <taxon>Apiospora</taxon>
    </lineage>
</organism>
<dbReference type="SUPFAM" id="SSF56176">
    <property type="entry name" value="FAD-binding/transporter-associated domain-like"/>
    <property type="match status" value="1"/>
</dbReference>
<comment type="similarity">
    <text evidence="1">Belongs to the oxygen-dependent FAD-linked oxidoreductase family.</text>
</comment>
<dbReference type="InterPro" id="IPR016169">
    <property type="entry name" value="FAD-bd_PCMH_sub2"/>
</dbReference>
<dbReference type="InterPro" id="IPR050416">
    <property type="entry name" value="FAD-linked_Oxidoreductase"/>
</dbReference>
<dbReference type="Pfam" id="PF01565">
    <property type="entry name" value="FAD_binding_4"/>
    <property type="match status" value="1"/>
</dbReference>
<dbReference type="Gene3D" id="3.40.462.20">
    <property type="match status" value="1"/>
</dbReference>
<dbReference type="Gene3D" id="3.30.43.10">
    <property type="entry name" value="Uridine Diphospho-n-acetylenolpyruvylglucosamine Reductase, domain 2"/>
    <property type="match status" value="1"/>
</dbReference>
<feature type="domain" description="FAD-binding PCMH-type" evidence="6">
    <location>
        <begin position="55"/>
        <end position="227"/>
    </location>
</feature>
<dbReference type="InterPro" id="IPR006094">
    <property type="entry name" value="Oxid_FAD_bind_N"/>
</dbReference>
<evidence type="ECO:0000313" key="7">
    <source>
        <dbReference type="EMBL" id="KAK8867326.1"/>
    </source>
</evidence>
<evidence type="ECO:0000256" key="4">
    <source>
        <dbReference type="ARBA" id="ARBA00023002"/>
    </source>
</evidence>
<accession>A0ABR2ISK3</accession>
<comment type="caution">
    <text evidence="7">The sequence shown here is derived from an EMBL/GenBank/DDBJ whole genome shotgun (WGS) entry which is preliminary data.</text>
</comment>
<dbReference type="PANTHER" id="PTHR42973:SF54">
    <property type="entry name" value="FAD-BINDING PCMH-TYPE DOMAIN-CONTAINING PROTEIN"/>
    <property type="match status" value="1"/>
</dbReference>
<dbReference type="PROSITE" id="PS51387">
    <property type="entry name" value="FAD_PCMH"/>
    <property type="match status" value="1"/>
</dbReference>
<keyword evidence="8" id="KW-1185">Reference proteome</keyword>
<evidence type="ECO:0000259" key="6">
    <source>
        <dbReference type="PROSITE" id="PS51387"/>
    </source>
</evidence>
<dbReference type="PANTHER" id="PTHR42973">
    <property type="entry name" value="BINDING OXIDOREDUCTASE, PUTATIVE (AFU_ORTHOLOGUE AFUA_1G17690)-RELATED"/>
    <property type="match status" value="1"/>
</dbReference>
<dbReference type="InterPro" id="IPR036318">
    <property type="entry name" value="FAD-bd_PCMH-like_sf"/>
</dbReference>
<dbReference type="InterPro" id="IPR016166">
    <property type="entry name" value="FAD-bd_PCMH"/>
</dbReference>
<evidence type="ECO:0000256" key="1">
    <source>
        <dbReference type="ARBA" id="ARBA00005466"/>
    </source>
</evidence>
<feature type="chain" id="PRO_5045595651" evidence="5">
    <location>
        <begin position="16"/>
        <end position="482"/>
    </location>
</feature>
<feature type="signal peptide" evidence="5">
    <location>
        <begin position="1"/>
        <end position="15"/>
    </location>
</feature>
<name>A0ABR2ISK3_9PEZI</name>
<reference evidence="7 8" key="1">
    <citation type="journal article" date="2024" name="IMA Fungus">
        <title>Apiospora arundinis, a panoply of carbohydrate-active enzymes and secondary metabolites.</title>
        <authorList>
            <person name="Sorensen T."/>
            <person name="Petersen C."/>
            <person name="Muurmann A.T."/>
            <person name="Christiansen J.V."/>
            <person name="Brundto M.L."/>
            <person name="Overgaard C.K."/>
            <person name="Boysen A.T."/>
            <person name="Wollenberg R.D."/>
            <person name="Larsen T.O."/>
            <person name="Sorensen J.L."/>
            <person name="Nielsen K.L."/>
            <person name="Sondergaard T.E."/>
        </authorList>
    </citation>
    <scope>NUCLEOTIDE SEQUENCE [LARGE SCALE GENOMIC DNA]</scope>
    <source>
        <strain evidence="7 8">AAU 773</strain>
    </source>
</reference>
<keyword evidence="5" id="KW-0732">Signal</keyword>